<evidence type="ECO:0000256" key="4">
    <source>
        <dbReference type="ARBA" id="ARBA00022840"/>
    </source>
</evidence>
<keyword evidence="3 6" id="KW-0547">Nucleotide-binding</keyword>
<dbReference type="PROSITE" id="PS00674">
    <property type="entry name" value="AAA"/>
    <property type="match status" value="1"/>
</dbReference>
<dbReference type="InterPro" id="IPR027417">
    <property type="entry name" value="P-loop_NTPase"/>
</dbReference>
<evidence type="ECO:0000313" key="11">
    <source>
        <dbReference type="Proteomes" id="UP001224775"/>
    </source>
</evidence>
<dbReference type="Proteomes" id="UP001224775">
    <property type="component" value="Unassembled WGS sequence"/>
</dbReference>
<sequence length="445" mass="48399">MGPAMIIEWTLMPKISGLQVDESVSGAKRKGDMILRKFAWKPQNMFNFIDDDIEQPETKAKEQEANFAGAISLSGSDRNEAFTSGFQQRVGGLGKQIDAIVRRVLDGRVIRPAEMDENGNLLSYKEAKQHTGAEGDELGYLDNASKQLSLAALEAEELSLLGLTPVRGLLLYGPPGCGKTALAREIAIALCARAPKIVSAPELLDRWVGGSEKLVRELFADAEAELAACGGDSTRSALHVIVVDEIDAVFRKRTSAEDSGEATRSSTVNQILAKLDGVEAIPNVLLIGMTNRRELLDDALLRPGRLEVQIEIPLPDKLARREILRIHFGALRERGRLSQPLCHAIDGPATRSRNSDEIDSSEKRGKKRRKLKNATYNIIDYLSSASTKNVDLADETHGFSGADIEGLVRCAGSIALSRARRDGGGVESLLITLDDVQQALLEVKI</sequence>
<evidence type="ECO:0000256" key="3">
    <source>
        <dbReference type="ARBA" id="ARBA00022741"/>
    </source>
</evidence>
<dbReference type="PANTHER" id="PTHR23078:SF3">
    <property type="entry name" value="VESICLE-FUSING ATPASE"/>
    <property type="match status" value="1"/>
</dbReference>
<dbReference type="GO" id="GO:0006891">
    <property type="term" value="P:intra-Golgi vesicle-mediated transport"/>
    <property type="evidence" value="ECO:0007669"/>
    <property type="project" value="TreeGrafter"/>
</dbReference>
<dbReference type="GO" id="GO:0035494">
    <property type="term" value="P:SNARE complex disassembly"/>
    <property type="evidence" value="ECO:0007669"/>
    <property type="project" value="InterPro"/>
</dbReference>
<evidence type="ECO:0000256" key="6">
    <source>
        <dbReference type="RuleBase" id="RU003651"/>
    </source>
</evidence>
<dbReference type="EC" id="3.6.4.6" evidence="7"/>
<dbReference type="InterPro" id="IPR003960">
    <property type="entry name" value="ATPase_AAA_CS"/>
</dbReference>
<dbReference type="GO" id="GO:0046872">
    <property type="term" value="F:metal ion binding"/>
    <property type="evidence" value="ECO:0007669"/>
    <property type="project" value="UniProtKB-UniRule"/>
</dbReference>
<keyword evidence="7" id="KW-0963">Cytoplasm</keyword>
<dbReference type="GO" id="GO:0043001">
    <property type="term" value="P:Golgi to plasma membrane protein transport"/>
    <property type="evidence" value="ECO:0007669"/>
    <property type="project" value="TreeGrafter"/>
</dbReference>
<feature type="domain" description="AAA+ ATPase" evidence="9">
    <location>
        <begin position="165"/>
        <end position="316"/>
    </location>
</feature>
<comment type="function">
    <text evidence="7">Required for vesicle-mediated transport. Catalyzes the fusion of transport vesicles within the Golgi cisternae. Is also required for transport from the endoplasmic reticulum to the Golgi stack. Seems to function as a fusion protein required for the delivery of cargo proteins to all compartments of the Golgi stack independent of vesicle origin.</text>
</comment>
<dbReference type="InterPro" id="IPR041569">
    <property type="entry name" value="AAA_lid_3"/>
</dbReference>
<keyword evidence="11" id="KW-1185">Reference proteome</keyword>
<evidence type="ECO:0000256" key="8">
    <source>
        <dbReference type="SAM" id="MobiDB-lite"/>
    </source>
</evidence>
<evidence type="ECO:0000256" key="1">
    <source>
        <dbReference type="ARBA" id="ARBA00006914"/>
    </source>
</evidence>
<dbReference type="GO" id="GO:0005524">
    <property type="term" value="F:ATP binding"/>
    <property type="evidence" value="ECO:0007669"/>
    <property type="project" value="UniProtKB-UniRule"/>
</dbReference>
<dbReference type="Pfam" id="PF00004">
    <property type="entry name" value="AAA"/>
    <property type="match status" value="1"/>
</dbReference>
<dbReference type="FunFam" id="3.40.50.300:FF:000154">
    <property type="entry name" value="Vesicle-fusing ATPase 1"/>
    <property type="match status" value="1"/>
</dbReference>
<dbReference type="SMART" id="SM00382">
    <property type="entry name" value="AAA"/>
    <property type="match status" value="1"/>
</dbReference>
<keyword evidence="7" id="KW-0931">ER-Golgi transport</keyword>
<dbReference type="InterPro" id="IPR039812">
    <property type="entry name" value="Vesicle-fus_ATPase"/>
</dbReference>
<comment type="similarity">
    <text evidence="1 6">Belongs to the AAA ATPase family.</text>
</comment>
<comment type="catalytic activity">
    <reaction evidence="7">
        <text>ATP + H2O = ADP + phosphate + H(+)</text>
        <dbReference type="Rhea" id="RHEA:13065"/>
        <dbReference type="ChEBI" id="CHEBI:15377"/>
        <dbReference type="ChEBI" id="CHEBI:15378"/>
        <dbReference type="ChEBI" id="CHEBI:30616"/>
        <dbReference type="ChEBI" id="CHEBI:43474"/>
        <dbReference type="ChEBI" id="CHEBI:456216"/>
        <dbReference type="EC" id="3.6.4.6"/>
    </reaction>
</comment>
<keyword evidence="5 7" id="KW-0653">Protein transport</keyword>
<dbReference type="InterPro" id="IPR003593">
    <property type="entry name" value="AAA+_ATPase"/>
</dbReference>
<gene>
    <name evidence="10" type="ORF">QTG54_003746</name>
</gene>
<keyword evidence="7" id="KW-0479">Metal-binding</keyword>
<keyword evidence="4 6" id="KW-0067">ATP-binding</keyword>
<dbReference type="GO" id="GO:0005795">
    <property type="term" value="C:Golgi stack"/>
    <property type="evidence" value="ECO:0007669"/>
    <property type="project" value="TreeGrafter"/>
</dbReference>
<reference evidence="10" key="1">
    <citation type="submission" date="2023-06" db="EMBL/GenBank/DDBJ databases">
        <title>Survivors Of The Sea: Transcriptome response of Skeletonema marinoi to long-term dormancy.</title>
        <authorList>
            <person name="Pinder M.I.M."/>
            <person name="Kourtchenko O."/>
            <person name="Robertson E.K."/>
            <person name="Larsson T."/>
            <person name="Maumus F."/>
            <person name="Osuna-Cruz C.M."/>
            <person name="Vancaester E."/>
            <person name="Stenow R."/>
            <person name="Vandepoele K."/>
            <person name="Ploug H."/>
            <person name="Bruchert V."/>
            <person name="Godhe A."/>
            <person name="Topel M."/>
        </authorList>
    </citation>
    <scope>NUCLEOTIDE SEQUENCE</scope>
    <source>
        <strain evidence="10">R05AC</strain>
    </source>
</reference>
<comment type="subcellular location">
    <subcellularLocation>
        <location evidence="7">Cytoplasm</location>
    </subcellularLocation>
</comment>
<dbReference type="AlphaFoldDB" id="A0AAD8YIB9"/>
<dbReference type="PANTHER" id="PTHR23078">
    <property type="entry name" value="VESICULAR-FUSION PROTEIN NSF"/>
    <property type="match status" value="1"/>
</dbReference>
<comment type="caution">
    <text evidence="10">The sequence shown here is derived from an EMBL/GenBank/DDBJ whole genome shotgun (WGS) entry which is preliminary data.</text>
</comment>
<organism evidence="10 11">
    <name type="scientific">Skeletonema marinoi</name>
    <dbReference type="NCBI Taxonomy" id="267567"/>
    <lineage>
        <taxon>Eukaryota</taxon>
        <taxon>Sar</taxon>
        <taxon>Stramenopiles</taxon>
        <taxon>Ochrophyta</taxon>
        <taxon>Bacillariophyta</taxon>
        <taxon>Coscinodiscophyceae</taxon>
        <taxon>Thalassiosirophycidae</taxon>
        <taxon>Thalassiosirales</taxon>
        <taxon>Skeletonemataceae</taxon>
        <taxon>Skeletonema</taxon>
        <taxon>Skeletonema marinoi-dohrnii complex</taxon>
    </lineage>
</organism>
<evidence type="ECO:0000256" key="7">
    <source>
        <dbReference type="RuleBase" id="RU367045"/>
    </source>
</evidence>
<dbReference type="Pfam" id="PF17862">
    <property type="entry name" value="AAA_lid_3"/>
    <property type="match status" value="1"/>
</dbReference>
<protein>
    <recommendedName>
        <fullName evidence="7">Vesicle-fusing ATPase</fullName>
        <ecNumber evidence="7">3.6.4.6</ecNumber>
    </recommendedName>
</protein>
<evidence type="ECO:0000313" key="10">
    <source>
        <dbReference type="EMBL" id="KAK1745822.1"/>
    </source>
</evidence>
<dbReference type="SUPFAM" id="SSF52540">
    <property type="entry name" value="P-loop containing nucleoside triphosphate hydrolases"/>
    <property type="match status" value="1"/>
</dbReference>
<dbReference type="Gene3D" id="1.10.8.60">
    <property type="match status" value="1"/>
</dbReference>
<proteinExistence type="inferred from homology"/>
<dbReference type="InterPro" id="IPR003959">
    <property type="entry name" value="ATPase_AAA_core"/>
</dbReference>
<dbReference type="GO" id="GO:0016887">
    <property type="term" value="F:ATP hydrolysis activity"/>
    <property type="evidence" value="ECO:0007669"/>
    <property type="project" value="InterPro"/>
</dbReference>
<name>A0AAD8YIB9_9STRA</name>
<evidence type="ECO:0000256" key="2">
    <source>
        <dbReference type="ARBA" id="ARBA00022448"/>
    </source>
</evidence>
<evidence type="ECO:0000256" key="5">
    <source>
        <dbReference type="ARBA" id="ARBA00022927"/>
    </source>
</evidence>
<comment type="cofactor">
    <cofactor evidence="7">
        <name>Mg(2+)</name>
        <dbReference type="ChEBI" id="CHEBI:18420"/>
    </cofactor>
    <text evidence="7">Binds 1 Mg(2+) ion per subunit.</text>
</comment>
<dbReference type="EMBL" id="JATAAI010000005">
    <property type="protein sequence ID" value="KAK1745822.1"/>
    <property type="molecule type" value="Genomic_DNA"/>
</dbReference>
<keyword evidence="7" id="KW-0378">Hydrolase</keyword>
<accession>A0AAD8YIB9</accession>
<feature type="compositionally biased region" description="Basic and acidic residues" evidence="8">
    <location>
        <begin position="353"/>
        <end position="363"/>
    </location>
</feature>
<evidence type="ECO:0000259" key="9">
    <source>
        <dbReference type="SMART" id="SM00382"/>
    </source>
</evidence>
<dbReference type="Gene3D" id="3.40.50.300">
    <property type="entry name" value="P-loop containing nucleotide triphosphate hydrolases"/>
    <property type="match status" value="1"/>
</dbReference>
<keyword evidence="2 7" id="KW-0813">Transport</keyword>
<keyword evidence="7" id="KW-0460">Magnesium</keyword>
<feature type="region of interest" description="Disordered" evidence="8">
    <location>
        <begin position="343"/>
        <end position="368"/>
    </location>
</feature>